<dbReference type="EMBL" id="SDEE01000011">
    <property type="protein sequence ID" value="RXW24944.1"/>
    <property type="molecule type" value="Genomic_DNA"/>
</dbReference>
<feature type="domain" description="NADP-dependent oxidoreductase" evidence="3">
    <location>
        <begin position="259"/>
        <end position="424"/>
    </location>
</feature>
<reference evidence="4 5" key="1">
    <citation type="submission" date="2019-01" db="EMBL/GenBank/DDBJ databases">
        <title>Draft genome sequence of Psathyrella aberdarensis IHI B618.</title>
        <authorList>
            <person name="Buettner E."/>
            <person name="Kellner H."/>
        </authorList>
    </citation>
    <scope>NUCLEOTIDE SEQUENCE [LARGE SCALE GENOMIC DNA]</scope>
    <source>
        <strain evidence="4 5">IHI B618</strain>
    </source>
</reference>
<dbReference type="CDD" id="cd19071">
    <property type="entry name" value="AKR_AKR1-5-like"/>
    <property type="match status" value="2"/>
</dbReference>
<dbReference type="InterPro" id="IPR036812">
    <property type="entry name" value="NAD(P)_OxRdtase_dom_sf"/>
</dbReference>
<dbReference type="PRINTS" id="PR00069">
    <property type="entry name" value="ALDKETRDTASE"/>
</dbReference>
<dbReference type="InterPro" id="IPR020471">
    <property type="entry name" value="AKR"/>
</dbReference>
<dbReference type="PANTHER" id="PTHR43827">
    <property type="entry name" value="2,5-DIKETO-D-GLUCONIC ACID REDUCTASE"/>
    <property type="match status" value="1"/>
</dbReference>
<dbReference type="Proteomes" id="UP000290288">
    <property type="component" value="Unassembled WGS sequence"/>
</dbReference>
<keyword evidence="2" id="KW-0560">Oxidoreductase</keyword>
<evidence type="ECO:0000256" key="2">
    <source>
        <dbReference type="ARBA" id="ARBA00023002"/>
    </source>
</evidence>
<evidence type="ECO:0000313" key="5">
    <source>
        <dbReference type="Proteomes" id="UP000290288"/>
    </source>
</evidence>
<dbReference type="SUPFAM" id="SSF51430">
    <property type="entry name" value="NAD(P)-linked oxidoreductase"/>
    <property type="match status" value="2"/>
</dbReference>
<proteinExistence type="inferred from homology"/>
<evidence type="ECO:0000259" key="3">
    <source>
        <dbReference type="Pfam" id="PF00248"/>
    </source>
</evidence>
<dbReference type="InterPro" id="IPR023210">
    <property type="entry name" value="NADP_OxRdtase_dom"/>
</dbReference>
<evidence type="ECO:0000256" key="1">
    <source>
        <dbReference type="ARBA" id="ARBA00007905"/>
    </source>
</evidence>
<gene>
    <name evidence="4" type="ORF">EST38_g908</name>
</gene>
<comment type="caution">
    <text evidence="4">The sequence shown here is derived from an EMBL/GenBank/DDBJ whole genome shotgun (WGS) entry which is preliminary data.</text>
</comment>
<comment type="similarity">
    <text evidence="1">Belongs to the aldo/keto reductase family.</text>
</comment>
<dbReference type="STRING" id="2316362.A0A4Q2DZX8"/>
<dbReference type="PROSITE" id="PS00062">
    <property type="entry name" value="ALDOKETO_REDUCTASE_2"/>
    <property type="match status" value="2"/>
</dbReference>
<feature type="domain" description="NADP-dependent oxidoreductase" evidence="3">
    <location>
        <begin position="36"/>
        <end position="250"/>
    </location>
</feature>
<dbReference type="InterPro" id="IPR018170">
    <property type="entry name" value="Aldo/ket_reductase_CS"/>
</dbReference>
<evidence type="ECO:0000313" key="4">
    <source>
        <dbReference type="EMBL" id="RXW24944.1"/>
    </source>
</evidence>
<dbReference type="GO" id="GO:0016616">
    <property type="term" value="F:oxidoreductase activity, acting on the CH-OH group of donors, NAD or NADP as acceptor"/>
    <property type="evidence" value="ECO:0007669"/>
    <property type="project" value="UniProtKB-ARBA"/>
</dbReference>
<feature type="domain" description="NADP-dependent oxidoreductase" evidence="3">
    <location>
        <begin position="431"/>
        <end position="490"/>
    </location>
</feature>
<accession>A0A4Q2DZX8</accession>
<dbReference type="Pfam" id="PF00248">
    <property type="entry name" value="Aldo_ket_red"/>
    <property type="match status" value="3"/>
</dbReference>
<dbReference type="AlphaFoldDB" id="A0A4Q2DZX8"/>
<dbReference type="FunFam" id="3.20.20.100:FF:000002">
    <property type="entry name" value="2,5-diketo-D-gluconic acid reductase A"/>
    <property type="match status" value="1"/>
</dbReference>
<dbReference type="PANTHER" id="PTHR43827:SF13">
    <property type="entry name" value="ALDO_KETO REDUCTASE FAMILY PROTEIN"/>
    <property type="match status" value="1"/>
</dbReference>
<name>A0A4Q2DZX8_9AGAR</name>
<dbReference type="PROSITE" id="PS00063">
    <property type="entry name" value="ALDOKETO_REDUCTASE_3"/>
    <property type="match status" value="2"/>
</dbReference>
<dbReference type="Gene3D" id="3.20.20.100">
    <property type="entry name" value="NADP-dependent oxidoreductase domain"/>
    <property type="match status" value="2"/>
</dbReference>
<sequence length="505" mass="55633">MSSPKPTLSSAVRLSTGNSMPLLGFGAFLNDGASISEALKAGYRHIDTAQMYKNEADVGEAVKNSDLNREDIFITTKVTSENDGHGYDKAVKAVDASLAELRSGKEKRLETYKALLEAKAAGKIRSVGVSNYGIHHIEEIKAAGLEIPAVNQLELHPLCQHRSIVKYCQDNGIVVQAYCPVLRGKVDLPVFQEIASRYQREPAQILLRWSLQKGFVPLPKSSTPSRIQSNANLYDFELSEEDMAKLDALDKGDEGANYDAKPAVLEAFRAGYRHVDSAQMYRNEAEVGAAVRESGLNREDVFITTKVASQGHGYDKTLKGVDASLAKFQFDYVDLFLIHDPLSGKQKRLETYKALLEAKAAGKIKSVGVSNYGVHHLEELKAAGYETPTINQIELHPFCQQKPIVDYCKKNGIIVEAYCPVLRGDMGHPVIQELASKYKRDPGQILIRWSLQKGFVPLPKSATPSRIHSNADLYDFELTDEDIANLDALDQGDDGAISWNPVNAP</sequence>
<dbReference type="OrthoDB" id="416253at2759"/>
<keyword evidence="5" id="KW-1185">Reference proteome</keyword>
<dbReference type="FunFam" id="3.20.20.100:FF:000015">
    <property type="entry name" value="Oxidoreductase, aldo/keto reductase family"/>
    <property type="match status" value="1"/>
</dbReference>
<organism evidence="4 5">
    <name type="scientific">Candolleomyces aberdarensis</name>
    <dbReference type="NCBI Taxonomy" id="2316362"/>
    <lineage>
        <taxon>Eukaryota</taxon>
        <taxon>Fungi</taxon>
        <taxon>Dikarya</taxon>
        <taxon>Basidiomycota</taxon>
        <taxon>Agaricomycotina</taxon>
        <taxon>Agaricomycetes</taxon>
        <taxon>Agaricomycetidae</taxon>
        <taxon>Agaricales</taxon>
        <taxon>Agaricineae</taxon>
        <taxon>Psathyrellaceae</taxon>
        <taxon>Candolleomyces</taxon>
    </lineage>
</organism>
<dbReference type="PROSITE" id="PS00798">
    <property type="entry name" value="ALDOKETO_REDUCTASE_1"/>
    <property type="match status" value="2"/>
</dbReference>
<protein>
    <recommendedName>
        <fullName evidence="3">NADP-dependent oxidoreductase domain-containing protein</fullName>
    </recommendedName>
</protein>